<comment type="caution">
    <text evidence="1">The sequence shown here is derived from an EMBL/GenBank/DDBJ whole genome shotgun (WGS) entry which is preliminary data.</text>
</comment>
<reference evidence="1 2" key="1">
    <citation type="submission" date="2021-05" db="EMBL/GenBank/DDBJ databases">
        <title>Draft genomes of bacteria isolated from model marine particles.</title>
        <authorList>
            <person name="Datta M.S."/>
            <person name="Schwartzman J.A."/>
            <person name="Enke T.N."/>
            <person name="Saavedra J."/>
            <person name="Cermak N."/>
            <person name="Cordero O.X."/>
        </authorList>
    </citation>
    <scope>NUCLEOTIDE SEQUENCE [LARGE SCALE GENOMIC DNA]</scope>
    <source>
        <strain evidence="1 2">D2M19</strain>
    </source>
</reference>
<organism evidence="1 2">
    <name type="scientific">Marinobacter salexigens</name>
    <dbReference type="NCBI Taxonomy" id="1925763"/>
    <lineage>
        <taxon>Bacteria</taxon>
        <taxon>Pseudomonadati</taxon>
        <taxon>Pseudomonadota</taxon>
        <taxon>Gammaproteobacteria</taxon>
        <taxon>Pseudomonadales</taxon>
        <taxon>Marinobacteraceae</taxon>
        <taxon>Marinobacter</taxon>
    </lineage>
</organism>
<keyword evidence="2" id="KW-1185">Reference proteome</keyword>
<dbReference type="RefSeq" id="WP_216009334.1">
    <property type="nucleotide sequence ID" value="NZ_JAHKPV010000021.1"/>
</dbReference>
<gene>
    <name evidence="1" type="ORF">KO508_16265</name>
</gene>
<accession>A0ABS6AF80</accession>
<dbReference type="Proteomes" id="UP000753376">
    <property type="component" value="Unassembled WGS sequence"/>
</dbReference>
<evidence type="ECO:0000313" key="1">
    <source>
        <dbReference type="EMBL" id="MBU2875554.1"/>
    </source>
</evidence>
<sequence length="131" mass="15047">MSDQNGMALVIERLMVAKECDEHVTCKSCLYVQYFGSRDRAFRILTELLAPSGMLVVTLRYGPSDGERKFYEVSRAEIDGFARQRAVMPVPLPQTPRADELKRDDVWWEAAAYRLPVEGILQQRLRLNVNL</sequence>
<protein>
    <submittedName>
        <fullName evidence="1">Uncharacterized protein</fullName>
    </submittedName>
</protein>
<evidence type="ECO:0000313" key="2">
    <source>
        <dbReference type="Proteomes" id="UP000753376"/>
    </source>
</evidence>
<proteinExistence type="predicted"/>
<dbReference type="EMBL" id="JAHKPV010000021">
    <property type="protein sequence ID" value="MBU2875554.1"/>
    <property type="molecule type" value="Genomic_DNA"/>
</dbReference>
<name>A0ABS6AF80_9GAMM</name>